<dbReference type="PANTHER" id="PTHR15487:SF4">
    <property type="entry name" value="ADP-RIBOSYLATION FACTOR-LIKE PROTEIN 2-BINDING PROTEIN"/>
    <property type="match status" value="1"/>
</dbReference>
<evidence type="ECO:0000256" key="10">
    <source>
        <dbReference type="ARBA" id="ARBA00023242"/>
    </source>
</evidence>
<evidence type="ECO:0000256" key="9">
    <source>
        <dbReference type="ARBA" id="ARBA00023212"/>
    </source>
</evidence>
<dbReference type="GO" id="GO:0005634">
    <property type="term" value="C:nucleus"/>
    <property type="evidence" value="ECO:0007669"/>
    <property type="project" value="UniProtKB-SubCell"/>
</dbReference>
<evidence type="ECO:0000256" key="12">
    <source>
        <dbReference type="RuleBase" id="RU367099"/>
    </source>
</evidence>
<keyword evidence="8 12" id="KW-0496">Mitochondrion</keyword>
<sequence>MSKELLDSPTSIEIDDFQEKDTREPNLFDKTIGYIEDLLMDEQFQSLQQNFLDKYWREFEPVEENKLIYTDVFNEYNKIIESYITVRLEKSIPNFSMEGFISELNKRRSELDGEVFDVLLTFTDFLAFKELILDYRAVQEGKVFDLSDGIIVKPLNLKN</sequence>
<dbReference type="Gene3D" id="1.20.1520.10">
    <property type="entry name" value="ADP-ribosylation factor-like 2-binding protein, domain"/>
    <property type="match status" value="1"/>
</dbReference>
<comment type="caution">
    <text evidence="14">The sequence shown here is derived from an EMBL/GenBank/DDBJ whole genome shotgun (WGS) entry which is preliminary data.</text>
</comment>
<feature type="domain" description="BART" evidence="13">
    <location>
        <begin position="28"/>
        <end position="140"/>
    </location>
</feature>
<reference evidence="14 15" key="1">
    <citation type="journal article" date="2024" name="bioRxiv">
        <title>A reference genome for Trichogramma kaykai: A tiny desert-dwelling parasitoid wasp with competing sex-ratio distorters.</title>
        <authorList>
            <person name="Culotta J."/>
            <person name="Lindsey A.R."/>
        </authorList>
    </citation>
    <scope>NUCLEOTIDE SEQUENCE [LARGE SCALE GENOMIC DNA]</scope>
    <source>
        <strain evidence="14 15">KSX58</strain>
    </source>
</reference>
<gene>
    <name evidence="14" type="ORF">TKK_002610</name>
</gene>
<proteinExistence type="inferred from homology"/>
<keyword evidence="15" id="KW-1185">Reference proteome</keyword>
<dbReference type="AlphaFoldDB" id="A0ABD2XJC0"/>
<evidence type="ECO:0000256" key="3">
    <source>
        <dbReference type="ARBA" id="ARBA00004300"/>
    </source>
</evidence>
<dbReference type="InterPro" id="IPR042541">
    <property type="entry name" value="BART_sf"/>
</dbReference>
<dbReference type="InterPro" id="IPR038849">
    <property type="entry name" value="ARL2BP"/>
</dbReference>
<dbReference type="GO" id="GO:0005929">
    <property type="term" value="C:cilium"/>
    <property type="evidence" value="ECO:0007669"/>
    <property type="project" value="UniProtKB-UniRule"/>
</dbReference>
<evidence type="ECO:0000259" key="13">
    <source>
        <dbReference type="Pfam" id="PF11527"/>
    </source>
</evidence>
<evidence type="ECO:0000256" key="5">
    <source>
        <dbReference type="ARBA" id="ARBA00014849"/>
    </source>
</evidence>
<keyword evidence="7 12" id="KW-0969">Cilium</keyword>
<evidence type="ECO:0000313" key="15">
    <source>
        <dbReference type="Proteomes" id="UP001627154"/>
    </source>
</evidence>
<dbReference type="Proteomes" id="UP001627154">
    <property type="component" value="Unassembled WGS sequence"/>
</dbReference>
<name>A0ABD2XJC0_9HYME</name>
<keyword evidence="6 12" id="KW-0963">Cytoplasm</keyword>
<dbReference type="GO" id="GO:0005813">
    <property type="term" value="C:centrosome"/>
    <property type="evidence" value="ECO:0007669"/>
    <property type="project" value="UniProtKB-SubCell"/>
</dbReference>
<organism evidence="14 15">
    <name type="scientific">Trichogramma kaykai</name>
    <dbReference type="NCBI Taxonomy" id="54128"/>
    <lineage>
        <taxon>Eukaryota</taxon>
        <taxon>Metazoa</taxon>
        <taxon>Ecdysozoa</taxon>
        <taxon>Arthropoda</taxon>
        <taxon>Hexapoda</taxon>
        <taxon>Insecta</taxon>
        <taxon>Pterygota</taxon>
        <taxon>Neoptera</taxon>
        <taxon>Endopterygota</taxon>
        <taxon>Hymenoptera</taxon>
        <taxon>Apocrita</taxon>
        <taxon>Proctotrupomorpha</taxon>
        <taxon>Chalcidoidea</taxon>
        <taxon>Trichogrammatidae</taxon>
        <taxon>Trichogramma</taxon>
    </lineage>
</organism>
<comment type="subcellular location">
    <subcellularLocation>
        <location evidence="1 12">Cytoplasm</location>
        <location evidence="1 12">Cytoskeleton</location>
        <location evidence="1 12">Cilium basal body</location>
    </subcellularLocation>
    <subcellularLocation>
        <location evidence="3 12">Cytoplasm</location>
        <location evidence="3 12">Cytoskeleton</location>
        <location evidence="3 12">Microtubule organizing center</location>
        <location evidence="3 12">Centrosome</location>
    </subcellularLocation>
    <subcellularLocation>
        <location evidence="12">Cytoplasm</location>
    </subcellularLocation>
    <subcellularLocation>
        <location evidence="2 12">Nucleus</location>
    </subcellularLocation>
    <subcellularLocation>
        <location evidence="12">Mitochondrion intermembrane space</location>
    </subcellularLocation>
</comment>
<keyword evidence="10 12" id="KW-0539">Nucleus</keyword>
<comment type="similarity">
    <text evidence="4 12">Belongs to the ARL2BP family.</text>
</comment>
<evidence type="ECO:0000256" key="8">
    <source>
        <dbReference type="ARBA" id="ARBA00023128"/>
    </source>
</evidence>
<dbReference type="InterPro" id="IPR023379">
    <property type="entry name" value="BART_dom"/>
</dbReference>
<protein>
    <recommendedName>
        <fullName evidence="5 12">ADP-ribosylation factor-like protein 2-binding protein</fullName>
        <shortName evidence="12">ARF-like 2-binding protein</shortName>
    </recommendedName>
</protein>
<evidence type="ECO:0000256" key="6">
    <source>
        <dbReference type="ARBA" id="ARBA00022490"/>
    </source>
</evidence>
<dbReference type="Pfam" id="PF11527">
    <property type="entry name" value="ARL2_Bind_BART"/>
    <property type="match status" value="1"/>
</dbReference>
<evidence type="ECO:0000256" key="1">
    <source>
        <dbReference type="ARBA" id="ARBA00004120"/>
    </source>
</evidence>
<evidence type="ECO:0000256" key="4">
    <source>
        <dbReference type="ARBA" id="ARBA00009880"/>
    </source>
</evidence>
<accession>A0ABD2XJC0</accession>
<evidence type="ECO:0000256" key="2">
    <source>
        <dbReference type="ARBA" id="ARBA00004123"/>
    </source>
</evidence>
<dbReference type="GO" id="GO:0005758">
    <property type="term" value="C:mitochondrial intermembrane space"/>
    <property type="evidence" value="ECO:0007669"/>
    <property type="project" value="UniProtKB-SubCell"/>
</dbReference>
<keyword evidence="9 12" id="KW-0206">Cytoskeleton</keyword>
<evidence type="ECO:0000256" key="7">
    <source>
        <dbReference type="ARBA" id="ARBA00023069"/>
    </source>
</evidence>
<dbReference type="PANTHER" id="PTHR15487">
    <property type="entry name" value="ADP-RIBOSYLATION FACTOR-LIKE PROTEIN 2-BINDING PROTEIN"/>
    <property type="match status" value="1"/>
</dbReference>
<keyword evidence="11 12" id="KW-0966">Cell projection</keyword>
<dbReference type="EMBL" id="JBJJXI010000022">
    <property type="protein sequence ID" value="KAL3404969.1"/>
    <property type="molecule type" value="Genomic_DNA"/>
</dbReference>
<comment type="function">
    <text evidence="12">Plays a role as an effector of the ADP-ribosylation factor-like protein 2, ARL2.</text>
</comment>
<evidence type="ECO:0000313" key="14">
    <source>
        <dbReference type="EMBL" id="KAL3404969.1"/>
    </source>
</evidence>
<evidence type="ECO:0000256" key="11">
    <source>
        <dbReference type="ARBA" id="ARBA00023273"/>
    </source>
</evidence>